<dbReference type="Proteomes" id="UP001524570">
    <property type="component" value="Unassembled WGS sequence"/>
</dbReference>
<dbReference type="RefSeq" id="WP_256605956.1">
    <property type="nucleotide sequence ID" value="NZ_JANIBL010000010.1"/>
</dbReference>
<reference evidence="1 2" key="1">
    <citation type="submission" date="2022-07" db="EMBL/GenBank/DDBJ databases">
        <title>Methylomonas rivi sp. nov., Methylomonas rosea sp. nov., Methylomonas aureus sp. nov. and Methylomonas subterranea sp. nov., four novel methanotrophs isolated from a freshwater creek and the deep terrestrial subsurface.</title>
        <authorList>
            <person name="Abin C."/>
            <person name="Sankaranarayanan K."/>
            <person name="Garner C."/>
            <person name="Sindelar R."/>
            <person name="Kotary K."/>
            <person name="Garner R."/>
            <person name="Barclay S."/>
            <person name="Lawson P."/>
            <person name="Krumholz L."/>
        </authorList>
    </citation>
    <scope>NUCLEOTIDE SEQUENCE [LARGE SCALE GENOMIC DNA]</scope>
    <source>
        <strain evidence="1 2">WSC-7</strain>
    </source>
</reference>
<dbReference type="EMBL" id="JANIBL010000010">
    <property type="protein sequence ID" value="MCQ8116725.1"/>
    <property type="molecule type" value="Genomic_DNA"/>
</dbReference>
<evidence type="ECO:0000313" key="2">
    <source>
        <dbReference type="Proteomes" id="UP001524570"/>
    </source>
</evidence>
<proteinExistence type="predicted"/>
<name>A0ABT1TPM2_9GAMM</name>
<evidence type="ECO:0000313" key="1">
    <source>
        <dbReference type="EMBL" id="MCQ8116725.1"/>
    </source>
</evidence>
<organism evidence="1 2">
    <name type="scientific">Methylomonas rosea</name>
    <dbReference type="NCBI Taxonomy" id="2952227"/>
    <lineage>
        <taxon>Bacteria</taxon>
        <taxon>Pseudomonadati</taxon>
        <taxon>Pseudomonadota</taxon>
        <taxon>Gammaproteobacteria</taxon>
        <taxon>Methylococcales</taxon>
        <taxon>Methylococcaceae</taxon>
        <taxon>Methylomonas</taxon>
    </lineage>
</organism>
<gene>
    <name evidence="1" type="ORF">NP589_04750</name>
</gene>
<accession>A0ABT1TPM2</accession>
<protein>
    <submittedName>
        <fullName evidence="1">Uncharacterized protein</fullName>
    </submittedName>
</protein>
<keyword evidence="2" id="KW-1185">Reference proteome</keyword>
<sequence>MPSIDSVFVAVSQVYRSGRDDAGWERSVFSANRERLLSEALRSEAEWQNLVSYEYSSVDGSLIDAWTSQKSLIGAASDKHEKRTCQH</sequence>
<comment type="caution">
    <text evidence="1">The sequence shown here is derived from an EMBL/GenBank/DDBJ whole genome shotgun (WGS) entry which is preliminary data.</text>
</comment>